<keyword evidence="3" id="KW-1185">Reference proteome</keyword>
<evidence type="ECO:0000313" key="3">
    <source>
        <dbReference type="Proteomes" id="UP000774570"/>
    </source>
</evidence>
<name>A0ABS7FQ27_9ACTN</name>
<sequence>MICEACREHRHGDCRGGSWCDCQHRKAAKERDAPEAATGEDDAPERAADRGEPGVNWRRQG</sequence>
<reference evidence="2 3" key="1">
    <citation type="submission" date="2021-07" db="EMBL/GenBank/DDBJ databases">
        <title>Actinomadura sp. PM05-2 isolated from lichen.</title>
        <authorList>
            <person name="Somphong A."/>
            <person name="Phongsopitanun W."/>
            <person name="Tanasupawat S."/>
            <person name="Peongsungnone V."/>
        </authorList>
    </citation>
    <scope>NUCLEOTIDE SEQUENCE [LARGE SCALE GENOMIC DNA]</scope>
    <source>
        <strain evidence="2 3">PM05-2</strain>
    </source>
</reference>
<organism evidence="2 3">
    <name type="scientific">Actinomadura parmotrematis</name>
    <dbReference type="NCBI Taxonomy" id="2864039"/>
    <lineage>
        <taxon>Bacteria</taxon>
        <taxon>Bacillati</taxon>
        <taxon>Actinomycetota</taxon>
        <taxon>Actinomycetes</taxon>
        <taxon>Streptosporangiales</taxon>
        <taxon>Thermomonosporaceae</taxon>
        <taxon>Actinomadura</taxon>
    </lineage>
</organism>
<accession>A0ABS7FQ27</accession>
<dbReference type="RefSeq" id="WP_220164996.1">
    <property type="nucleotide sequence ID" value="NZ_JAIBOA010000004.1"/>
</dbReference>
<comment type="caution">
    <text evidence="2">The sequence shown here is derived from an EMBL/GenBank/DDBJ whole genome shotgun (WGS) entry which is preliminary data.</text>
</comment>
<proteinExistence type="predicted"/>
<gene>
    <name evidence="2" type="ORF">K1Y72_08810</name>
</gene>
<protein>
    <submittedName>
        <fullName evidence="2">Uncharacterized protein</fullName>
    </submittedName>
</protein>
<dbReference type="EMBL" id="JAIBOA010000004">
    <property type="protein sequence ID" value="MBW8482461.1"/>
    <property type="molecule type" value="Genomic_DNA"/>
</dbReference>
<dbReference type="Proteomes" id="UP000774570">
    <property type="component" value="Unassembled WGS sequence"/>
</dbReference>
<evidence type="ECO:0000256" key="1">
    <source>
        <dbReference type="SAM" id="MobiDB-lite"/>
    </source>
</evidence>
<evidence type="ECO:0000313" key="2">
    <source>
        <dbReference type="EMBL" id="MBW8482461.1"/>
    </source>
</evidence>
<feature type="region of interest" description="Disordered" evidence="1">
    <location>
        <begin position="29"/>
        <end position="61"/>
    </location>
</feature>